<dbReference type="AlphaFoldDB" id="A0A921KA04"/>
<accession>A0A921KA04</accession>
<sequence>AQRSGDLLADAQKVVDHWEKLGMDVRVVHKDVVSPRVYATGGPVVRASFLTKIPGDDMYEVGAVGKCVAGYDLDLQEEERQRRADREAIPGDNYFDNHPPEDTDHE</sequence>
<gene>
    <name evidence="2" type="ORF">K8V32_12745</name>
</gene>
<organism evidence="2 3">
    <name type="scientific">Enteractinococcus helveticum</name>
    <dbReference type="NCBI Taxonomy" id="1837282"/>
    <lineage>
        <taxon>Bacteria</taxon>
        <taxon>Bacillati</taxon>
        <taxon>Actinomycetota</taxon>
        <taxon>Actinomycetes</taxon>
        <taxon>Micrococcales</taxon>
        <taxon>Micrococcaceae</taxon>
    </lineage>
</organism>
<evidence type="ECO:0000313" key="3">
    <source>
        <dbReference type="Proteomes" id="UP000703315"/>
    </source>
</evidence>
<dbReference type="RefSeq" id="WP_303908127.1">
    <property type="nucleotide sequence ID" value="NZ_DYXC01000145.1"/>
</dbReference>
<evidence type="ECO:0000313" key="2">
    <source>
        <dbReference type="EMBL" id="HJF15639.1"/>
    </source>
</evidence>
<feature type="region of interest" description="Disordered" evidence="1">
    <location>
        <begin position="78"/>
        <end position="106"/>
    </location>
</feature>
<protein>
    <submittedName>
        <fullName evidence="2">Uncharacterized protein</fullName>
    </submittedName>
</protein>
<evidence type="ECO:0000256" key="1">
    <source>
        <dbReference type="SAM" id="MobiDB-lite"/>
    </source>
</evidence>
<dbReference type="EMBL" id="DYXC01000145">
    <property type="protein sequence ID" value="HJF15639.1"/>
    <property type="molecule type" value="Genomic_DNA"/>
</dbReference>
<comment type="caution">
    <text evidence="2">The sequence shown here is derived from an EMBL/GenBank/DDBJ whole genome shotgun (WGS) entry which is preliminary data.</text>
</comment>
<dbReference type="Proteomes" id="UP000703315">
    <property type="component" value="Unassembled WGS sequence"/>
</dbReference>
<feature type="compositionally biased region" description="Basic and acidic residues" evidence="1">
    <location>
        <begin position="78"/>
        <end position="89"/>
    </location>
</feature>
<name>A0A921KA04_9MICC</name>
<feature type="non-terminal residue" evidence="2">
    <location>
        <position position="1"/>
    </location>
</feature>
<reference evidence="2" key="2">
    <citation type="submission" date="2021-09" db="EMBL/GenBank/DDBJ databases">
        <authorList>
            <person name="Gilroy R."/>
        </authorList>
    </citation>
    <scope>NUCLEOTIDE SEQUENCE</scope>
    <source>
        <strain evidence="2">ChiHjej13B12-14962</strain>
    </source>
</reference>
<proteinExistence type="predicted"/>
<reference evidence="2" key="1">
    <citation type="journal article" date="2021" name="PeerJ">
        <title>Extensive microbial diversity within the chicken gut microbiome revealed by metagenomics and culture.</title>
        <authorList>
            <person name="Gilroy R."/>
            <person name="Ravi A."/>
            <person name="Getino M."/>
            <person name="Pursley I."/>
            <person name="Horton D.L."/>
            <person name="Alikhan N.F."/>
            <person name="Baker D."/>
            <person name="Gharbi K."/>
            <person name="Hall N."/>
            <person name="Watson M."/>
            <person name="Adriaenssens E.M."/>
            <person name="Foster-Nyarko E."/>
            <person name="Jarju S."/>
            <person name="Secka A."/>
            <person name="Antonio M."/>
            <person name="Oren A."/>
            <person name="Chaudhuri R.R."/>
            <person name="La Ragione R."/>
            <person name="Hildebrand F."/>
            <person name="Pallen M.J."/>
        </authorList>
    </citation>
    <scope>NUCLEOTIDE SEQUENCE</scope>
    <source>
        <strain evidence="2">ChiHjej13B12-14962</strain>
    </source>
</reference>